<dbReference type="AlphaFoldDB" id="A0A9N9KFM4"/>
<name>A0A9N9KFM4_9GLOM</name>
<sequence>AENNEGLSAFLNNALAKRKEISFMAVDFEGSSEKIGEKNHYVL</sequence>
<evidence type="ECO:0000313" key="1">
    <source>
        <dbReference type="EMBL" id="CAG8828325.1"/>
    </source>
</evidence>
<dbReference type="OrthoDB" id="2430756at2759"/>
<keyword evidence="2" id="KW-1185">Reference proteome</keyword>
<accession>A0A9N9KFM4</accession>
<feature type="non-terminal residue" evidence="1">
    <location>
        <position position="1"/>
    </location>
</feature>
<feature type="non-terminal residue" evidence="1">
    <location>
        <position position="43"/>
    </location>
</feature>
<dbReference type="Proteomes" id="UP000789405">
    <property type="component" value="Unassembled WGS sequence"/>
</dbReference>
<comment type="caution">
    <text evidence="1">The sequence shown here is derived from an EMBL/GenBank/DDBJ whole genome shotgun (WGS) entry which is preliminary data.</text>
</comment>
<evidence type="ECO:0000313" key="2">
    <source>
        <dbReference type="Proteomes" id="UP000789405"/>
    </source>
</evidence>
<proteinExistence type="predicted"/>
<dbReference type="EMBL" id="CAJVPY010071199">
    <property type="protein sequence ID" value="CAG8828325.1"/>
    <property type="molecule type" value="Genomic_DNA"/>
</dbReference>
<reference evidence="1" key="1">
    <citation type="submission" date="2021-06" db="EMBL/GenBank/DDBJ databases">
        <authorList>
            <person name="Kallberg Y."/>
            <person name="Tangrot J."/>
            <person name="Rosling A."/>
        </authorList>
    </citation>
    <scope>NUCLEOTIDE SEQUENCE</scope>
    <source>
        <strain evidence="1">MA453B</strain>
    </source>
</reference>
<protein>
    <submittedName>
        <fullName evidence="1">5724_t:CDS:1</fullName>
    </submittedName>
</protein>
<gene>
    <name evidence="1" type="ORF">DERYTH_LOCUS28473</name>
</gene>
<organism evidence="1 2">
    <name type="scientific">Dentiscutata erythropus</name>
    <dbReference type="NCBI Taxonomy" id="1348616"/>
    <lineage>
        <taxon>Eukaryota</taxon>
        <taxon>Fungi</taxon>
        <taxon>Fungi incertae sedis</taxon>
        <taxon>Mucoromycota</taxon>
        <taxon>Glomeromycotina</taxon>
        <taxon>Glomeromycetes</taxon>
        <taxon>Diversisporales</taxon>
        <taxon>Gigasporaceae</taxon>
        <taxon>Dentiscutata</taxon>
    </lineage>
</organism>